<organism evidence="2 3">
    <name type="scientific">Spinacia oleracea</name>
    <name type="common">Spinach</name>
    <dbReference type="NCBI Taxonomy" id="3562"/>
    <lineage>
        <taxon>Eukaryota</taxon>
        <taxon>Viridiplantae</taxon>
        <taxon>Streptophyta</taxon>
        <taxon>Embryophyta</taxon>
        <taxon>Tracheophyta</taxon>
        <taxon>Spermatophyta</taxon>
        <taxon>Magnoliopsida</taxon>
        <taxon>eudicotyledons</taxon>
        <taxon>Gunneridae</taxon>
        <taxon>Pentapetalae</taxon>
        <taxon>Caryophyllales</taxon>
        <taxon>Chenopodiaceae</taxon>
        <taxon>Chenopodioideae</taxon>
        <taxon>Anserineae</taxon>
        <taxon>Spinacia</taxon>
    </lineage>
</organism>
<name>A0ABM3QH02_SPIOL</name>
<proteinExistence type="predicted"/>
<gene>
    <name evidence="3" type="primary">LOC130459343</name>
</gene>
<reference evidence="2" key="1">
    <citation type="journal article" date="2021" name="Nat. Commun.">
        <title>Genomic analyses provide insights into spinach domestication and the genetic basis of agronomic traits.</title>
        <authorList>
            <person name="Cai X."/>
            <person name="Sun X."/>
            <person name="Xu C."/>
            <person name="Sun H."/>
            <person name="Wang X."/>
            <person name="Ge C."/>
            <person name="Zhang Z."/>
            <person name="Wang Q."/>
            <person name="Fei Z."/>
            <person name="Jiao C."/>
            <person name="Wang Q."/>
        </authorList>
    </citation>
    <scope>NUCLEOTIDE SEQUENCE [LARGE SCALE GENOMIC DNA]</scope>
    <source>
        <strain evidence="2">cv. Varoflay</strain>
    </source>
</reference>
<dbReference type="GeneID" id="130459343"/>
<dbReference type="Pfam" id="PF10536">
    <property type="entry name" value="PMD"/>
    <property type="match status" value="1"/>
</dbReference>
<feature type="domain" description="Aminotransferase-like plant mobile" evidence="1">
    <location>
        <begin position="52"/>
        <end position="314"/>
    </location>
</feature>
<dbReference type="InterPro" id="IPR019557">
    <property type="entry name" value="AminoTfrase-like_pln_mobile"/>
</dbReference>
<dbReference type="PANTHER" id="PTHR46033:SF8">
    <property type="entry name" value="PROTEIN MAINTENANCE OF MERISTEMS-LIKE"/>
    <property type="match status" value="1"/>
</dbReference>
<keyword evidence="2" id="KW-1185">Reference proteome</keyword>
<dbReference type="InterPro" id="IPR044824">
    <property type="entry name" value="MAIN-like"/>
</dbReference>
<dbReference type="RefSeq" id="XP_056682639.1">
    <property type="nucleotide sequence ID" value="XM_056826661.1"/>
</dbReference>
<protein>
    <submittedName>
        <fullName evidence="3">Protein MAINTENANCE OF MERISTEMS</fullName>
    </submittedName>
</protein>
<dbReference type="Proteomes" id="UP000813463">
    <property type="component" value="Chromosome 4"/>
</dbReference>
<dbReference type="PANTHER" id="PTHR46033">
    <property type="entry name" value="PROTEIN MAIN-LIKE 2"/>
    <property type="match status" value="1"/>
</dbReference>
<evidence type="ECO:0000259" key="1">
    <source>
        <dbReference type="Pfam" id="PF10536"/>
    </source>
</evidence>
<accession>A0ABM3QH02</accession>
<evidence type="ECO:0000313" key="3">
    <source>
        <dbReference type="RefSeq" id="XP_056682639.1"/>
    </source>
</evidence>
<evidence type="ECO:0000313" key="2">
    <source>
        <dbReference type="Proteomes" id="UP000813463"/>
    </source>
</evidence>
<sequence>MRIFWSLRDLCTIFPTVYDDEEAQAICTQTGLVDFWNTLGSAQGRTGVKSRLQALLERWWDTTNTFHMIWGEITITPFEFAMITGLPFSEREVTFDPKLTWHPDGVSDLIGPVVDLTSEDTYAPLTVIMAGIRRTDISAEQRVKLFLLALVSRVMAPGRSSRVLVGFLGALSDLRVVSDLNWGGLAYNHLLYEMKNASRTAPESKASVAALWSVLEIWAYEHFLTLAPARPGVAAYPYAASWVGAVRSDVSLENFRRALRVWPVGQVVWCPFDGAPTPDSSMRAYFLSGWWVLLPGVYRHMWYLGERVSLQHSTRGRLVPKNPPETMLAKIEDVAQLYSDAMEAGDESICLPWRIL</sequence>
<reference evidence="3" key="2">
    <citation type="submission" date="2025-08" db="UniProtKB">
        <authorList>
            <consortium name="RefSeq"/>
        </authorList>
    </citation>
    <scope>IDENTIFICATION</scope>
    <source>
        <tissue evidence="3">Leaf</tissue>
    </source>
</reference>